<evidence type="ECO:0000313" key="3">
    <source>
        <dbReference type="Proteomes" id="UP000261420"/>
    </source>
</evidence>
<dbReference type="GeneTree" id="ENSGT00740000116948"/>
<feature type="coiled-coil region" evidence="1">
    <location>
        <begin position="40"/>
        <end position="67"/>
    </location>
</feature>
<dbReference type="AlphaFoldDB" id="A0A3B4T7C3"/>
<sequence length="209" mass="23944">MGHKKKGHETTSSAVLFPHTRKKHKGVYLWFVDWFSPLRIQRMTTVLNEKEDSLRKLKETLRRSQQQGEESCKSLHLFVLLSYLSLCLYSLVSTQQAEISKWKSRAIKLKGKGKPEVDKLLVTPKKLLESPKKLLDSPKASLLNSPKSRFFDMDGSSEILSRNCPKQFFDNSSLGTIPVWCFADAAAGAARKEEWWPQSPNQEEMCKTQ</sequence>
<evidence type="ECO:0000256" key="1">
    <source>
        <dbReference type="SAM" id="Coils"/>
    </source>
</evidence>
<keyword evidence="3" id="KW-1185">Reference proteome</keyword>
<name>A0A3B4T7C3_SERDU</name>
<organism evidence="2 3">
    <name type="scientific">Seriola dumerili</name>
    <name type="common">Greater amberjack</name>
    <name type="synonym">Caranx dumerili</name>
    <dbReference type="NCBI Taxonomy" id="41447"/>
    <lineage>
        <taxon>Eukaryota</taxon>
        <taxon>Metazoa</taxon>
        <taxon>Chordata</taxon>
        <taxon>Craniata</taxon>
        <taxon>Vertebrata</taxon>
        <taxon>Euteleostomi</taxon>
        <taxon>Actinopterygii</taxon>
        <taxon>Neopterygii</taxon>
        <taxon>Teleostei</taxon>
        <taxon>Neoteleostei</taxon>
        <taxon>Acanthomorphata</taxon>
        <taxon>Carangaria</taxon>
        <taxon>Carangiformes</taxon>
        <taxon>Carangidae</taxon>
        <taxon>Seriola</taxon>
    </lineage>
</organism>
<accession>A0A3B4T7C3</accession>
<dbReference type="Ensembl" id="ENSSDUT00000001914.1">
    <property type="protein sequence ID" value="ENSSDUP00000001852.1"/>
    <property type="gene ID" value="ENSSDUG00000001458.1"/>
</dbReference>
<proteinExistence type="predicted"/>
<reference evidence="2" key="2">
    <citation type="submission" date="2025-09" db="UniProtKB">
        <authorList>
            <consortium name="Ensembl"/>
        </authorList>
    </citation>
    <scope>IDENTIFICATION</scope>
</reference>
<dbReference type="OMA" id="NQEEMCK"/>
<evidence type="ECO:0000313" key="2">
    <source>
        <dbReference type="Ensembl" id="ENSSDUP00000001852.1"/>
    </source>
</evidence>
<keyword evidence="1" id="KW-0175">Coiled coil</keyword>
<protein>
    <submittedName>
        <fullName evidence="2">Uncharacterized protein</fullName>
    </submittedName>
</protein>
<reference evidence="2" key="1">
    <citation type="submission" date="2025-08" db="UniProtKB">
        <authorList>
            <consortium name="Ensembl"/>
        </authorList>
    </citation>
    <scope>IDENTIFICATION</scope>
</reference>
<dbReference type="Proteomes" id="UP000261420">
    <property type="component" value="Unplaced"/>
</dbReference>
<dbReference type="STRING" id="41447.ENSSDUP00000001852"/>